<feature type="region of interest" description="Disordered" evidence="1">
    <location>
        <begin position="363"/>
        <end position="419"/>
    </location>
</feature>
<feature type="compositionally biased region" description="Basic residues" evidence="1">
    <location>
        <begin position="406"/>
        <end position="419"/>
    </location>
</feature>
<dbReference type="GO" id="GO:0030687">
    <property type="term" value="C:preribosome, large subunit precursor"/>
    <property type="evidence" value="ECO:0007669"/>
    <property type="project" value="TreeGrafter"/>
</dbReference>
<organism evidence="2">
    <name type="scientific">Cuerna arida</name>
    <dbReference type="NCBI Taxonomy" id="1464854"/>
    <lineage>
        <taxon>Eukaryota</taxon>
        <taxon>Metazoa</taxon>
        <taxon>Ecdysozoa</taxon>
        <taxon>Arthropoda</taxon>
        <taxon>Hexapoda</taxon>
        <taxon>Insecta</taxon>
        <taxon>Pterygota</taxon>
        <taxon>Neoptera</taxon>
        <taxon>Paraneoptera</taxon>
        <taxon>Hemiptera</taxon>
        <taxon>Auchenorrhyncha</taxon>
        <taxon>Membracoidea</taxon>
        <taxon>Cicadellidae</taxon>
        <taxon>Cicadellinae</taxon>
        <taxon>Proconiini</taxon>
        <taxon>Cuerna</taxon>
    </lineage>
</organism>
<accession>A0A1B6F062</accession>
<dbReference type="InterPro" id="IPR001680">
    <property type="entry name" value="WD40_rpt"/>
</dbReference>
<dbReference type="EMBL" id="GECZ01026181">
    <property type="protein sequence ID" value="JAS43588.1"/>
    <property type="molecule type" value="Transcribed_RNA"/>
</dbReference>
<dbReference type="SMART" id="SM00320">
    <property type="entry name" value="WD40"/>
    <property type="match status" value="5"/>
</dbReference>
<evidence type="ECO:0000313" key="2">
    <source>
        <dbReference type="EMBL" id="JAS43588.1"/>
    </source>
</evidence>
<dbReference type="GO" id="GO:0005730">
    <property type="term" value="C:nucleolus"/>
    <property type="evidence" value="ECO:0007669"/>
    <property type="project" value="InterPro"/>
</dbReference>
<dbReference type="InterPro" id="IPR037379">
    <property type="entry name" value="WDR74/Nsa1"/>
</dbReference>
<dbReference type="PANTHER" id="PTHR16038:SF4">
    <property type="entry name" value="WD REPEAT-CONTAINING PROTEIN 74"/>
    <property type="match status" value="1"/>
</dbReference>
<dbReference type="SUPFAM" id="SSF50978">
    <property type="entry name" value="WD40 repeat-like"/>
    <property type="match status" value="1"/>
</dbReference>
<dbReference type="InterPro" id="IPR036322">
    <property type="entry name" value="WD40_repeat_dom_sf"/>
</dbReference>
<proteinExistence type="predicted"/>
<evidence type="ECO:0000256" key="1">
    <source>
        <dbReference type="SAM" id="MobiDB-lite"/>
    </source>
</evidence>
<name>A0A1B6F062_9HEMI</name>
<gene>
    <name evidence="2" type="ORF">g.22825</name>
</gene>
<evidence type="ECO:0008006" key="3">
    <source>
        <dbReference type="Google" id="ProtNLM"/>
    </source>
</evidence>
<reference evidence="2" key="1">
    <citation type="submission" date="2015-11" db="EMBL/GenBank/DDBJ databases">
        <title>De novo transcriptome assembly of four potential Pierce s Disease insect vectors from Arizona vineyards.</title>
        <authorList>
            <person name="Tassone E.E."/>
        </authorList>
    </citation>
    <scope>NUCLEOTIDE SEQUENCE</scope>
</reference>
<sequence length="419" mass="47753">MDFQVFVGGLSGVFKGLKISHNKGIHNVTNLQKLKEITQRNEVTVLNWADKLESEILIGYGSQLVKIFDLKTNTFTYNEEKKVGQGSICGIFKFNESLVTAVESGVVKVWKENGTVLDTGRPLSRMRQSPSQENIIGTGGKENDLKLWDLETGKTTFQAKNVRHDELELRVPVWVMDLAFKPNSSQVAVATRYGHVRLYDPATPTRRPVCQITAKDLSFTCIANAPKENHVVVGCTTGNMYLVDLRGKGLLLNKYRGFMGSVRQVACPTTEPYILSVSLDRHFRVHHLNTKQLLFKEYMQSRLSGLLVKSSFTMEDIKEEVVDGKEECKEEGEMGEIDEEYENMFDQMEVITDKQNIEEERTRKKLKTKKRKSITEDKIEDNSQPISEEDTEDVIENPNKSEKRTRSSTKCKTKRLKKQ</sequence>
<dbReference type="InterPro" id="IPR015943">
    <property type="entry name" value="WD40/YVTN_repeat-like_dom_sf"/>
</dbReference>
<dbReference type="Gene3D" id="2.130.10.10">
    <property type="entry name" value="YVTN repeat-like/Quinoprotein amine dehydrogenase"/>
    <property type="match status" value="2"/>
</dbReference>
<dbReference type="GO" id="GO:0042273">
    <property type="term" value="P:ribosomal large subunit biogenesis"/>
    <property type="evidence" value="ECO:0007669"/>
    <property type="project" value="InterPro"/>
</dbReference>
<dbReference type="PANTHER" id="PTHR16038">
    <property type="entry name" value="NOP SEVEN ASSOCIATED PROTEIN 1"/>
    <property type="match status" value="1"/>
</dbReference>
<protein>
    <recommendedName>
        <fullName evidence="3">WD repeat-containing protein 74</fullName>
    </recommendedName>
</protein>
<dbReference type="AlphaFoldDB" id="A0A1B6F062"/>
<feature type="non-terminal residue" evidence="2">
    <location>
        <position position="419"/>
    </location>
</feature>
<feature type="compositionally biased region" description="Basic residues" evidence="1">
    <location>
        <begin position="363"/>
        <end position="372"/>
    </location>
</feature>